<evidence type="ECO:0000313" key="4">
    <source>
        <dbReference type="Proteomes" id="UP000199138"/>
    </source>
</evidence>
<dbReference type="SMART" id="SM00850">
    <property type="entry name" value="LytTR"/>
    <property type="match status" value="1"/>
</dbReference>
<dbReference type="Pfam" id="PF04397">
    <property type="entry name" value="LytTR"/>
    <property type="match status" value="1"/>
</dbReference>
<accession>A0A1I7ETI0</accession>
<feature type="transmembrane region" description="Helical" evidence="1">
    <location>
        <begin position="21"/>
        <end position="38"/>
    </location>
</feature>
<keyword evidence="4" id="KW-1185">Reference proteome</keyword>
<dbReference type="InterPro" id="IPR007492">
    <property type="entry name" value="LytTR_DNA-bd_dom"/>
</dbReference>
<feature type="domain" description="HTH LytTR-type" evidence="2">
    <location>
        <begin position="193"/>
        <end position="295"/>
    </location>
</feature>
<keyword evidence="1" id="KW-0812">Transmembrane</keyword>
<organism evidence="3 4">
    <name type="scientific">Pustulibacterium marinum</name>
    <dbReference type="NCBI Taxonomy" id="1224947"/>
    <lineage>
        <taxon>Bacteria</taxon>
        <taxon>Pseudomonadati</taxon>
        <taxon>Bacteroidota</taxon>
        <taxon>Flavobacteriia</taxon>
        <taxon>Flavobacteriales</taxon>
        <taxon>Flavobacteriaceae</taxon>
        <taxon>Pustulibacterium</taxon>
    </lineage>
</organism>
<evidence type="ECO:0000259" key="2">
    <source>
        <dbReference type="SMART" id="SM00850"/>
    </source>
</evidence>
<sequence length="298" mass="35676">MKLTHFLNRPFNYLQSTRKKWNYIISASLFAHFFLILFQPYGLFTELRNPINTALDKFLFFFTITCIGFFGLMFSQFVLRSLFNFQSVTIKKYIYFFAIEVFVVYAMYFLISFFIPDLGKDFEKELDVSFQLRNYFRAFTVLVFPFFGAIVFEFIAKLKEEVKTMGKQLNIYQHKYQDKQKLAMLDFYDENNQLQLKIPLQDFFYAESSNQYVLIYFLESGNIKREIIRTRLKNILEQFSVSCVLQCHRSFMVNLMNVSCLNKKETKKYLILKSENLMEIPVSKTYLTSILSEIEKHE</sequence>
<name>A0A1I7ETI0_9FLAO</name>
<dbReference type="GO" id="GO:0003677">
    <property type="term" value="F:DNA binding"/>
    <property type="evidence" value="ECO:0007669"/>
    <property type="project" value="UniProtKB-KW"/>
</dbReference>
<dbReference type="EMBL" id="FPBK01000001">
    <property type="protein sequence ID" value="SFU27221.1"/>
    <property type="molecule type" value="Genomic_DNA"/>
</dbReference>
<keyword evidence="1" id="KW-1133">Transmembrane helix</keyword>
<evidence type="ECO:0000313" key="3">
    <source>
        <dbReference type="EMBL" id="SFU27221.1"/>
    </source>
</evidence>
<dbReference type="STRING" id="1224947.SAMN05216480_101108"/>
<dbReference type="Proteomes" id="UP000199138">
    <property type="component" value="Unassembled WGS sequence"/>
</dbReference>
<protein>
    <submittedName>
        <fullName evidence="3">LytTr DNA-binding domain-containing protein</fullName>
    </submittedName>
</protein>
<feature type="transmembrane region" description="Helical" evidence="1">
    <location>
        <begin position="58"/>
        <end position="82"/>
    </location>
</feature>
<dbReference type="AlphaFoldDB" id="A0A1I7ETI0"/>
<evidence type="ECO:0000256" key="1">
    <source>
        <dbReference type="SAM" id="Phobius"/>
    </source>
</evidence>
<proteinExistence type="predicted"/>
<reference evidence="4" key="1">
    <citation type="submission" date="2016-10" db="EMBL/GenBank/DDBJ databases">
        <authorList>
            <person name="Varghese N."/>
            <person name="Submissions S."/>
        </authorList>
    </citation>
    <scope>NUCLEOTIDE SEQUENCE [LARGE SCALE GENOMIC DNA]</scope>
    <source>
        <strain evidence="4">CGMCC 1.12333</strain>
    </source>
</reference>
<feature type="transmembrane region" description="Helical" evidence="1">
    <location>
        <begin position="135"/>
        <end position="156"/>
    </location>
</feature>
<keyword evidence="3" id="KW-0238">DNA-binding</keyword>
<dbReference type="Gene3D" id="2.40.50.1020">
    <property type="entry name" value="LytTr DNA-binding domain"/>
    <property type="match status" value="1"/>
</dbReference>
<keyword evidence="1" id="KW-0472">Membrane</keyword>
<dbReference type="OrthoDB" id="1118393at2"/>
<feature type="transmembrane region" description="Helical" evidence="1">
    <location>
        <begin position="94"/>
        <end position="115"/>
    </location>
</feature>
<gene>
    <name evidence="3" type="ORF">SAMN05216480_101108</name>
</gene>